<evidence type="ECO:0000256" key="10">
    <source>
        <dbReference type="ARBA" id="ARBA00023310"/>
    </source>
</evidence>
<keyword evidence="8 13" id="KW-0406">Ion transport</keyword>
<comment type="function">
    <text evidence="11 13">F(1)F(0) ATP synthase produces ATP from ADP in the presence of a proton or sodium gradient. F-type ATPases consist of two structural domains, F(1) containing the extramembraneous catalytic core and F(0) containing the membrane proton channel, linked together by a central stalk and a peripheral stalk. During catalysis, ATP synthesis in the catalytic domain of F(1) is coupled via a rotary mechanism of the central stalk subunits to proton translocation.</text>
</comment>
<keyword evidence="10 13" id="KW-0066">ATP synthesis</keyword>
<dbReference type="Proteomes" id="UP001171751">
    <property type="component" value="Unassembled WGS sequence"/>
</dbReference>
<proteinExistence type="inferred from homology"/>
<dbReference type="InterPro" id="IPR050059">
    <property type="entry name" value="ATP_synthase_B_chain"/>
</dbReference>
<name>A0AA43ZRY6_9LACT</name>
<evidence type="ECO:0000256" key="6">
    <source>
        <dbReference type="ARBA" id="ARBA00022781"/>
    </source>
</evidence>
<dbReference type="GO" id="GO:0012505">
    <property type="term" value="C:endomembrane system"/>
    <property type="evidence" value="ECO:0007669"/>
    <property type="project" value="UniProtKB-SubCell"/>
</dbReference>
<keyword evidence="4 13" id="KW-0138">CF(0)</keyword>
<sequence>MLEVLQQTGLGHFLMTLISFILLLAIVYKFAWKPINGILEERENRIKDDINQASVSQEKARFLQEEAQADRKKAKLDATAIMQETNKKIEREKMLAVEAAEMEIAQKRKREEEAIEHDRQEMMIAMQDEVAQLSVNIAGQILQREVDIEDHQQLIKDLVLELDADQDEE</sequence>
<feature type="transmembrane region" description="Helical" evidence="13">
    <location>
        <begin position="12"/>
        <end position="32"/>
    </location>
</feature>
<evidence type="ECO:0000256" key="13">
    <source>
        <dbReference type="HAMAP-Rule" id="MF_01398"/>
    </source>
</evidence>
<keyword evidence="9 13" id="KW-0472">Membrane</keyword>
<dbReference type="GO" id="GO:0005886">
    <property type="term" value="C:plasma membrane"/>
    <property type="evidence" value="ECO:0007669"/>
    <property type="project" value="UniProtKB-SubCell"/>
</dbReference>
<protein>
    <recommendedName>
        <fullName evidence="13">ATP synthase subunit b</fullName>
    </recommendedName>
    <alternativeName>
        <fullName evidence="13">ATP synthase F(0) sector subunit b</fullName>
    </alternativeName>
    <alternativeName>
        <fullName evidence="13">ATPase subunit I</fullName>
    </alternativeName>
    <alternativeName>
        <fullName evidence="13">F-type ATPase subunit b</fullName>
        <shortName evidence="13">F-ATPase subunit b</shortName>
    </alternativeName>
</protein>
<dbReference type="GO" id="GO:0046961">
    <property type="term" value="F:proton-transporting ATPase activity, rotational mechanism"/>
    <property type="evidence" value="ECO:0007669"/>
    <property type="project" value="TreeGrafter"/>
</dbReference>
<keyword evidence="5 13" id="KW-0812">Transmembrane</keyword>
<evidence type="ECO:0000256" key="14">
    <source>
        <dbReference type="RuleBase" id="RU003848"/>
    </source>
</evidence>
<comment type="similarity">
    <text evidence="1 13 14">Belongs to the ATPase B chain family.</text>
</comment>
<evidence type="ECO:0000313" key="16">
    <source>
        <dbReference type="Proteomes" id="UP001171751"/>
    </source>
</evidence>
<evidence type="ECO:0000256" key="8">
    <source>
        <dbReference type="ARBA" id="ARBA00023065"/>
    </source>
</evidence>
<keyword evidence="2 13" id="KW-0813">Transport</keyword>
<keyword evidence="16" id="KW-1185">Reference proteome</keyword>
<dbReference type="GO" id="GO:0046933">
    <property type="term" value="F:proton-transporting ATP synthase activity, rotational mechanism"/>
    <property type="evidence" value="ECO:0007669"/>
    <property type="project" value="UniProtKB-UniRule"/>
</dbReference>
<evidence type="ECO:0000256" key="1">
    <source>
        <dbReference type="ARBA" id="ARBA00005513"/>
    </source>
</evidence>
<evidence type="ECO:0000256" key="11">
    <source>
        <dbReference type="ARBA" id="ARBA00025198"/>
    </source>
</evidence>
<evidence type="ECO:0000256" key="3">
    <source>
        <dbReference type="ARBA" id="ARBA00022475"/>
    </source>
</evidence>
<dbReference type="InterPro" id="IPR005864">
    <property type="entry name" value="ATP_synth_F0_bsu_bac"/>
</dbReference>
<keyword evidence="3 13" id="KW-1003">Cell membrane</keyword>
<dbReference type="PANTHER" id="PTHR33445">
    <property type="entry name" value="ATP SYNTHASE SUBUNIT B', CHLOROPLASTIC"/>
    <property type="match status" value="1"/>
</dbReference>
<dbReference type="PANTHER" id="PTHR33445:SF1">
    <property type="entry name" value="ATP SYNTHASE SUBUNIT B"/>
    <property type="match status" value="1"/>
</dbReference>
<dbReference type="HAMAP" id="MF_01398">
    <property type="entry name" value="ATP_synth_b_bprime"/>
    <property type="match status" value="1"/>
</dbReference>
<dbReference type="InterPro" id="IPR002146">
    <property type="entry name" value="ATP_synth_b/b'su_bac/chlpt"/>
</dbReference>
<dbReference type="Pfam" id="PF00430">
    <property type="entry name" value="ATP-synt_B"/>
    <property type="match status" value="1"/>
</dbReference>
<dbReference type="NCBIfam" id="TIGR01144">
    <property type="entry name" value="ATP_synt_b"/>
    <property type="match status" value="1"/>
</dbReference>
<reference evidence="15" key="1">
    <citation type="submission" date="2023-07" db="EMBL/GenBank/DDBJ databases">
        <title>Between Cages and Wild: Unraveling the Impact of Captivity on Animal Microbiomes and Antimicrobial Resistance.</title>
        <authorList>
            <person name="Schmartz G.P."/>
            <person name="Rehner J."/>
            <person name="Schuff M.J."/>
            <person name="Becker S.L."/>
            <person name="Kravczyk M."/>
            <person name="Gurevich A."/>
            <person name="Francke R."/>
            <person name="Mueller R."/>
            <person name="Keller V."/>
            <person name="Keller A."/>
        </authorList>
    </citation>
    <scope>NUCLEOTIDE SEQUENCE</scope>
    <source>
        <strain evidence="15">S39M_St_73</strain>
    </source>
</reference>
<comment type="subunit">
    <text evidence="13">F-type ATPases have 2 components, F(1) - the catalytic core - and F(0) - the membrane proton channel. F(1) has five subunits: alpha(3), beta(3), gamma(1), delta(1), epsilon(1). F(0) has three main subunits: a(1), b(2) and c(10-14). The alpha and beta chains form an alternating ring which encloses part of the gamma chain. F(1) is attached to F(0) by a central stalk formed by the gamma and epsilon chains, while a peripheral stalk is formed by the delta and b chains.</text>
</comment>
<dbReference type="GO" id="GO:0045259">
    <property type="term" value="C:proton-transporting ATP synthase complex"/>
    <property type="evidence" value="ECO:0007669"/>
    <property type="project" value="UniProtKB-KW"/>
</dbReference>
<dbReference type="AlphaFoldDB" id="A0AA43ZRY6"/>
<gene>
    <name evidence="13 15" type="primary">atpF</name>
    <name evidence="15" type="ORF">Q4F26_02705</name>
</gene>
<evidence type="ECO:0000256" key="7">
    <source>
        <dbReference type="ARBA" id="ARBA00022989"/>
    </source>
</evidence>
<evidence type="ECO:0000256" key="5">
    <source>
        <dbReference type="ARBA" id="ARBA00022692"/>
    </source>
</evidence>
<comment type="subcellular location">
    <subcellularLocation>
        <location evidence="13">Cell membrane</location>
        <topology evidence="13">Single-pass membrane protein</topology>
    </subcellularLocation>
    <subcellularLocation>
        <location evidence="12">Endomembrane system</location>
        <topology evidence="12">Single-pass membrane protein</topology>
    </subcellularLocation>
</comment>
<evidence type="ECO:0000256" key="2">
    <source>
        <dbReference type="ARBA" id="ARBA00022448"/>
    </source>
</evidence>
<evidence type="ECO:0000256" key="12">
    <source>
        <dbReference type="ARBA" id="ARBA00037847"/>
    </source>
</evidence>
<accession>A0AA43ZRY6</accession>
<keyword evidence="6 13" id="KW-0375">Hydrogen ion transport</keyword>
<organism evidence="15 16">
    <name type="scientific">Atopococcus tabaci</name>
    <dbReference type="NCBI Taxonomy" id="269774"/>
    <lineage>
        <taxon>Bacteria</taxon>
        <taxon>Bacillati</taxon>
        <taxon>Bacillota</taxon>
        <taxon>Bacilli</taxon>
        <taxon>Lactobacillales</taxon>
        <taxon>Carnobacteriaceae</taxon>
        <taxon>Atopococcus</taxon>
    </lineage>
</organism>
<keyword evidence="7 13" id="KW-1133">Transmembrane helix</keyword>
<evidence type="ECO:0000256" key="9">
    <source>
        <dbReference type="ARBA" id="ARBA00023136"/>
    </source>
</evidence>
<dbReference type="CDD" id="cd06503">
    <property type="entry name" value="ATP-synt_Fo_b"/>
    <property type="match status" value="1"/>
</dbReference>
<evidence type="ECO:0000313" key="15">
    <source>
        <dbReference type="EMBL" id="MDO5457229.1"/>
    </source>
</evidence>
<comment type="caution">
    <text evidence="15">The sequence shown here is derived from an EMBL/GenBank/DDBJ whole genome shotgun (WGS) entry which is preliminary data.</text>
</comment>
<evidence type="ECO:0000256" key="4">
    <source>
        <dbReference type="ARBA" id="ARBA00022547"/>
    </source>
</evidence>
<comment type="function">
    <text evidence="13">Component of the F(0) channel, it forms part of the peripheral stalk, linking F(1) to F(0).</text>
</comment>
<dbReference type="EMBL" id="JAUNQW010000007">
    <property type="protein sequence ID" value="MDO5457229.1"/>
    <property type="molecule type" value="Genomic_DNA"/>
</dbReference>